<dbReference type="RefSeq" id="WP_035737284.1">
    <property type="nucleotide sequence ID" value="NZ_JACTRV010000001.1"/>
</dbReference>
<accession>A0AAW3DB05</accession>
<dbReference type="PROSITE" id="PS51257">
    <property type="entry name" value="PROKAR_LIPOPROTEIN"/>
    <property type="match status" value="1"/>
</dbReference>
<comment type="caution">
    <text evidence="2">The sequence shown here is derived from an EMBL/GenBank/DDBJ whole genome shotgun (WGS) entry which is preliminary data.</text>
</comment>
<name>A0AAW3DB05_9GAMM</name>
<dbReference type="Proteomes" id="UP000029117">
    <property type="component" value="Unassembled WGS sequence"/>
</dbReference>
<proteinExistence type="predicted"/>
<keyword evidence="1" id="KW-0732">Signal</keyword>
<dbReference type="EMBL" id="JOUE01000006">
    <property type="protein sequence ID" value="KFJ42725.1"/>
    <property type="molecule type" value="Genomic_DNA"/>
</dbReference>
<feature type="chain" id="PRO_5043385760" evidence="1">
    <location>
        <begin position="22"/>
        <end position="83"/>
    </location>
</feature>
<evidence type="ECO:0000313" key="3">
    <source>
        <dbReference type="Proteomes" id="UP000029117"/>
    </source>
</evidence>
<feature type="signal peptide" evidence="1">
    <location>
        <begin position="1"/>
        <end position="21"/>
    </location>
</feature>
<protein>
    <submittedName>
        <fullName evidence="2">Lipoprotein</fullName>
    </submittedName>
</protein>
<reference evidence="2 3" key="1">
    <citation type="submission" date="2014-04" db="EMBL/GenBank/DDBJ databases">
        <authorList>
            <person name="Bishop-Lilly K.A."/>
            <person name="Broomall S.M."/>
            <person name="Chain P.S."/>
            <person name="Chertkov O."/>
            <person name="Coyne S.R."/>
            <person name="Daligault H.E."/>
            <person name="Davenport K.W."/>
            <person name="Erkkila T."/>
            <person name="Frey K.G."/>
            <person name="Gibbons H.S."/>
            <person name="Gu W."/>
            <person name="Jaissle J."/>
            <person name="Johnson S.L."/>
            <person name="Koroleva G.I."/>
            <person name="Ladner J.T."/>
            <person name="Lo C.-C."/>
            <person name="Minogue T.D."/>
            <person name="Munk C."/>
            <person name="Palacios G.F."/>
            <person name="Redden C.L."/>
            <person name="Rosenzweig C.N."/>
            <person name="Scholz M.B."/>
            <person name="Teshima H."/>
            <person name="Xu Y."/>
        </authorList>
    </citation>
    <scope>NUCLEOTIDE SEQUENCE [LARGE SCALE GENOMIC DNA]</scope>
    <source>
        <strain evidence="2 3">FAJ</strain>
    </source>
</reference>
<evidence type="ECO:0000256" key="1">
    <source>
        <dbReference type="SAM" id="SignalP"/>
    </source>
</evidence>
<dbReference type="AlphaFoldDB" id="A0AAW3DB05"/>
<keyword evidence="2" id="KW-0449">Lipoprotein</keyword>
<sequence length="83" mass="8715">MKGFKYAALSILVGVGLAGCASSEANLKMATAKQIGNVVSDDVSVSNIDRGATTVNWQAKANDTNYKCEADDMVRSVNCVKAK</sequence>
<gene>
    <name evidence="2" type="ORF">DR78_898</name>
</gene>
<organism evidence="2 3">
    <name type="scientific">Francisella philomiragia</name>
    <dbReference type="NCBI Taxonomy" id="28110"/>
    <lineage>
        <taxon>Bacteria</taxon>
        <taxon>Pseudomonadati</taxon>
        <taxon>Pseudomonadota</taxon>
        <taxon>Gammaproteobacteria</taxon>
        <taxon>Thiotrichales</taxon>
        <taxon>Francisellaceae</taxon>
        <taxon>Francisella</taxon>
    </lineage>
</organism>
<evidence type="ECO:0000313" key="2">
    <source>
        <dbReference type="EMBL" id="KFJ42725.1"/>
    </source>
</evidence>